<sequence>MSNSSSFICLNVEKWYASSAGLNGSQAWQDWALNGQYPENNETIFTNIPAMMRRRMSELSKHAVHCALELLSQTSVDYMVFSSRHGELHRSIALVKDILLGEEASPMAFSQSVHNTAAGLATIASKKSIPLTSIAAGENTFHSALLETFCYLQQHPDKKVLLVDFDEPLPEDYAEFEEQSYRGYALALVISQGEQFAISQAAPSMEPSTPRPQALQFLQHYLASSVRTWPVSTRRHTWIWQQK</sequence>
<dbReference type="EMBL" id="JMCG01000001">
    <property type="protein sequence ID" value="KGK10748.1"/>
    <property type="molecule type" value="Genomic_DNA"/>
</dbReference>
<accession>A0A099LR90</accession>
<proteinExistence type="predicted"/>
<dbReference type="GeneID" id="43682616"/>
<comment type="caution">
    <text evidence="2">The sequence shown here is derived from an EMBL/GenBank/DDBJ whole genome shotgun (WGS) entry which is preliminary data.</text>
</comment>
<evidence type="ECO:0000259" key="1">
    <source>
        <dbReference type="Pfam" id="PF13723"/>
    </source>
</evidence>
<gene>
    <name evidence="2" type="ORF">EA26_05310</name>
</gene>
<dbReference type="InterPro" id="IPR014030">
    <property type="entry name" value="Ketoacyl_synth_N"/>
</dbReference>
<evidence type="ECO:0000313" key="3">
    <source>
        <dbReference type="Proteomes" id="UP000029994"/>
    </source>
</evidence>
<dbReference type="AlphaFoldDB" id="A0A099LR90"/>
<organism evidence="2 3">
    <name type="scientific">Vibrio navarrensis</name>
    <dbReference type="NCBI Taxonomy" id="29495"/>
    <lineage>
        <taxon>Bacteria</taxon>
        <taxon>Pseudomonadati</taxon>
        <taxon>Pseudomonadota</taxon>
        <taxon>Gammaproteobacteria</taxon>
        <taxon>Vibrionales</taxon>
        <taxon>Vibrionaceae</taxon>
        <taxon>Vibrio</taxon>
    </lineage>
</organism>
<reference evidence="2 3" key="1">
    <citation type="submission" date="2014-04" db="EMBL/GenBank/DDBJ databases">
        <title>Genome sequencing of Vibrio navarrensis strains.</title>
        <authorList>
            <person name="Gladney L.M."/>
            <person name="Katz L.S."/>
            <person name="Marino-Ramirez L."/>
            <person name="Jordan I.K."/>
        </authorList>
    </citation>
    <scope>NUCLEOTIDE SEQUENCE [LARGE SCALE GENOMIC DNA]</scope>
    <source>
        <strain evidence="2 3">ATCC 51183</strain>
    </source>
</reference>
<dbReference type="RefSeq" id="WP_039424933.1">
    <property type="nucleotide sequence ID" value="NZ_CP061845.1"/>
</dbReference>
<dbReference type="Pfam" id="PF13723">
    <property type="entry name" value="Ketoacyl-synt_2"/>
    <property type="match status" value="1"/>
</dbReference>
<feature type="domain" description="Beta-ketoacyl synthase-like N-terminal" evidence="1">
    <location>
        <begin position="28"/>
        <end position="241"/>
    </location>
</feature>
<keyword evidence="3" id="KW-1185">Reference proteome</keyword>
<dbReference type="STRING" id="29495.EA26_05310"/>
<protein>
    <submittedName>
        <fullName evidence="2">3-oxoacyl-ACP synthase</fullName>
    </submittedName>
</protein>
<name>A0A099LR90_9VIBR</name>
<evidence type="ECO:0000313" key="2">
    <source>
        <dbReference type="EMBL" id="KGK10748.1"/>
    </source>
</evidence>
<dbReference type="eggNOG" id="COG0304">
    <property type="taxonomic scope" value="Bacteria"/>
</dbReference>
<dbReference type="Proteomes" id="UP000029994">
    <property type="component" value="Unassembled WGS sequence"/>
</dbReference>